<reference evidence="1 2" key="1">
    <citation type="submission" date="2016-03" db="EMBL/GenBank/DDBJ databases">
        <authorList>
            <person name="Montgomery M.T."/>
            <person name="Guerrero C.A."/>
            <person name="Mavrich T.N."/>
            <person name="Pope W.H."/>
            <person name="Garlena R.A."/>
            <person name="Russell D.A."/>
            <person name="Jacobs-Sera D."/>
            <person name="Hendrix R.W."/>
            <person name="Hatfull G.F."/>
        </authorList>
    </citation>
    <scope>NUCLEOTIDE SEQUENCE [LARGE SCALE GENOMIC DNA]</scope>
</reference>
<evidence type="ECO:0000313" key="2">
    <source>
        <dbReference type="Proteomes" id="UP000201990"/>
    </source>
</evidence>
<sequence>MIFVCMTLLAVAILYVTLSRSPEMPKVSLSKPVNLVKRPSLVNLRKQLIDTKKAA</sequence>
<evidence type="ECO:0000313" key="1">
    <source>
        <dbReference type="EMBL" id="ANA87224.1"/>
    </source>
</evidence>
<dbReference type="Proteomes" id="UP000201990">
    <property type="component" value="Segment"/>
</dbReference>
<gene>
    <name evidence="1" type="primary">91</name>
    <name evidence="1" type="ORF">PBI_KATHERINEG_91</name>
</gene>
<protein>
    <submittedName>
        <fullName evidence="1">Uncharacterized protein</fullName>
    </submittedName>
</protein>
<dbReference type="EMBL" id="KU998251">
    <property type="protein sequence ID" value="ANA87224.1"/>
    <property type="molecule type" value="Genomic_DNA"/>
</dbReference>
<proteinExistence type="predicted"/>
<dbReference type="RefSeq" id="YP_009269111.1">
    <property type="nucleotide sequence ID" value="NC_030695.1"/>
</dbReference>
<organism evidence="1 2">
    <name type="scientific">Gordonia phage KatherineG</name>
    <dbReference type="NCBI Taxonomy" id="1838070"/>
    <lineage>
        <taxon>Viruses</taxon>
        <taxon>Duplodnaviria</taxon>
        <taxon>Heunggongvirae</taxon>
        <taxon>Uroviricota</taxon>
        <taxon>Caudoviricetes</taxon>
        <taxon>Soupsvirus</taxon>
        <taxon>Soupsvirus soups</taxon>
    </lineage>
</organism>
<accession>A0A160DJ09</accession>
<dbReference type="KEGG" id="vg:28378450"/>
<dbReference type="GeneID" id="28378450"/>
<name>A0A160DJ09_9CAUD</name>